<proteinExistence type="predicted"/>
<organism evidence="2">
    <name type="scientific">Chromera velia CCMP2878</name>
    <dbReference type="NCBI Taxonomy" id="1169474"/>
    <lineage>
        <taxon>Eukaryota</taxon>
        <taxon>Sar</taxon>
        <taxon>Alveolata</taxon>
        <taxon>Colpodellida</taxon>
        <taxon>Chromeraceae</taxon>
        <taxon>Chromera</taxon>
    </lineage>
</organism>
<dbReference type="EMBL" id="CDMZ01002796">
    <property type="protein sequence ID" value="CEM43937.1"/>
    <property type="molecule type" value="Genomic_DNA"/>
</dbReference>
<gene>
    <name evidence="2" type="ORF">Cvel_6988</name>
</gene>
<protein>
    <submittedName>
        <fullName evidence="2">Uncharacterized protein</fullName>
    </submittedName>
</protein>
<reference evidence="2" key="1">
    <citation type="submission" date="2014-11" db="EMBL/GenBank/DDBJ databases">
        <authorList>
            <person name="Otto D Thomas"/>
            <person name="Naeem Raeece"/>
        </authorList>
    </citation>
    <scope>NUCLEOTIDE SEQUENCE</scope>
</reference>
<accession>A0A0G4HIF0</accession>
<name>A0A0G4HIF0_9ALVE</name>
<sequence length="190" mass="18424">MLDRLLFLFAVALTVANRLTKAQLRRRLDPLVYTNPITGEKTTANGQVISPATRPAPTPVTVVPVVEQPAPVVQTEPAVTTTIIVADPPAASVVEPIVATPLYTQTPGVAVGGVGVGGTGVGSGVGGVGVGGVGVGGSSFVSSSGRLVTTPGFGTSGYSVGGGVPGVGINGVGIGGGVGGRGYGGAVYYG</sequence>
<feature type="chain" id="PRO_5005191503" evidence="1">
    <location>
        <begin position="17"/>
        <end position="190"/>
    </location>
</feature>
<keyword evidence="1" id="KW-0732">Signal</keyword>
<feature type="signal peptide" evidence="1">
    <location>
        <begin position="1"/>
        <end position="16"/>
    </location>
</feature>
<dbReference type="VEuPathDB" id="CryptoDB:Cvel_6988"/>
<evidence type="ECO:0000256" key="1">
    <source>
        <dbReference type="SAM" id="SignalP"/>
    </source>
</evidence>
<dbReference type="AlphaFoldDB" id="A0A0G4HIF0"/>
<evidence type="ECO:0000313" key="2">
    <source>
        <dbReference type="EMBL" id="CEM43937.1"/>
    </source>
</evidence>